<proteinExistence type="predicted"/>
<keyword evidence="3" id="KW-1185">Reference proteome</keyword>
<feature type="compositionally biased region" description="Basic and acidic residues" evidence="1">
    <location>
        <begin position="80"/>
        <end position="140"/>
    </location>
</feature>
<accession>A0A8H7RL28</accession>
<evidence type="ECO:0000313" key="3">
    <source>
        <dbReference type="Proteomes" id="UP000650833"/>
    </source>
</evidence>
<reference evidence="2" key="1">
    <citation type="submission" date="2020-12" db="EMBL/GenBank/DDBJ databases">
        <title>Metabolic potential, ecology and presence of endohyphal bacteria is reflected in genomic diversity of Mucoromycotina.</title>
        <authorList>
            <person name="Muszewska A."/>
            <person name="Okrasinska A."/>
            <person name="Steczkiewicz K."/>
            <person name="Drgas O."/>
            <person name="Orlowska M."/>
            <person name="Perlinska-Lenart U."/>
            <person name="Aleksandrzak-Piekarczyk T."/>
            <person name="Szatraj K."/>
            <person name="Zielenkiewicz U."/>
            <person name="Pilsyk S."/>
            <person name="Malc E."/>
            <person name="Mieczkowski P."/>
            <person name="Kruszewska J.S."/>
            <person name="Biernat P."/>
            <person name="Pawlowska J."/>
        </authorList>
    </citation>
    <scope>NUCLEOTIDE SEQUENCE</scope>
    <source>
        <strain evidence="2">CBS 226.32</strain>
    </source>
</reference>
<dbReference type="EMBL" id="JAEPRC010000053">
    <property type="protein sequence ID" value="KAG2212187.1"/>
    <property type="molecule type" value="Genomic_DNA"/>
</dbReference>
<organism evidence="2 3">
    <name type="scientific">Mucor plumbeus</name>
    <dbReference type="NCBI Taxonomy" id="97098"/>
    <lineage>
        <taxon>Eukaryota</taxon>
        <taxon>Fungi</taxon>
        <taxon>Fungi incertae sedis</taxon>
        <taxon>Mucoromycota</taxon>
        <taxon>Mucoromycotina</taxon>
        <taxon>Mucoromycetes</taxon>
        <taxon>Mucorales</taxon>
        <taxon>Mucorineae</taxon>
        <taxon>Mucoraceae</taxon>
        <taxon>Mucor</taxon>
    </lineage>
</organism>
<evidence type="ECO:0000256" key="1">
    <source>
        <dbReference type="SAM" id="MobiDB-lite"/>
    </source>
</evidence>
<feature type="compositionally biased region" description="Low complexity" evidence="1">
    <location>
        <begin position="151"/>
        <end position="168"/>
    </location>
</feature>
<gene>
    <name evidence="2" type="ORF">INT46_006022</name>
</gene>
<comment type="caution">
    <text evidence="2">The sequence shown here is derived from an EMBL/GenBank/DDBJ whole genome shotgun (WGS) entry which is preliminary data.</text>
</comment>
<sequence length="186" mass="21479">MRFSNKKIEEAFARAEVNAVEHFFDANDYFGLGFDEDEEEDIFYESEENLDEAEKEDAKNQGELDAYLESFFQSDDDDDDKNKESEEKAAIQEEKTVIIEEKATIEQEKETIGQEKEKIEQEKETTEQEKVTVEEEKIKAEEEEQGGWVGSNNISNNNTNNNVSSISSKRPQEGRAGISHQQQQQY</sequence>
<name>A0A8H7RL28_9FUNG</name>
<protein>
    <submittedName>
        <fullName evidence="2">Uncharacterized protein</fullName>
    </submittedName>
</protein>
<feature type="region of interest" description="Disordered" evidence="1">
    <location>
        <begin position="49"/>
        <end position="186"/>
    </location>
</feature>
<evidence type="ECO:0000313" key="2">
    <source>
        <dbReference type="EMBL" id="KAG2212187.1"/>
    </source>
</evidence>
<dbReference type="Proteomes" id="UP000650833">
    <property type="component" value="Unassembled WGS sequence"/>
</dbReference>
<dbReference type="AlphaFoldDB" id="A0A8H7RL28"/>